<evidence type="ECO:0000313" key="3">
    <source>
        <dbReference type="Proteomes" id="UP000603434"/>
    </source>
</evidence>
<dbReference type="Gene3D" id="3.40.630.30">
    <property type="match status" value="1"/>
</dbReference>
<dbReference type="AlphaFoldDB" id="A0A8J6NJ21"/>
<evidence type="ECO:0000313" key="2">
    <source>
        <dbReference type="EMBL" id="MBC8360107.1"/>
    </source>
</evidence>
<dbReference type="InterPro" id="IPR016181">
    <property type="entry name" value="Acyl_CoA_acyltransferase"/>
</dbReference>
<dbReference type="InterPro" id="IPR038740">
    <property type="entry name" value="BioF2-like_GNAT_dom"/>
</dbReference>
<dbReference type="Pfam" id="PF13480">
    <property type="entry name" value="Acetyltransf_6"/>
    <property type="match status" value="1"/>
</dbReference>
<dbReference type="Proteomes" id="UP000603434">
    <property type="component" value="Unassembled WGS sequence"/>
</dbReference>
<accession>A0A8J6NJ21</accession>
<dbReference type="SUPFAM" id="SSF55729">
    <property type="entry name" value="Acyl-CoA N-acyltransferases (Nat)"/>
    <property type="match status" value="1"/>
</dbReference>
<gene>
    <name evidence="2" type="ORF">H8E23_01750</name>
</gene>
<reference evidence="2 3" key="1">
    <citation type="submission" date="2020-08" db="EMBL/GenBank/DDBJ databases">
        <title>Bridging the membrane lipid divide: bacteria of the FCB group superphylum have the potential to synthesize archaeal ether lipids.</title>
        <authorList>
            <person name="Villanueva L."/>
            <person name="Von Meijenfeldt F.A.B."/>
            <person name="Westbye A.B."/>
            <person name="Yadav S."/>
            <person name="Hopmans E.C."/>
            <person name="Dutilh B.E."/>
            <person name="Sinninghe Damste J.S."/>
        </authorList>
    </citation>
    <scope>NUCLEOTIDE SEQUENCE [LARGE SCALE GENOMIC DNA]</scope>
    <source>
        <strain evidence="2">NIOZ-UU30</strain>
    </source>
</reference>
<organism evidence="2 3">
    <name type="scientific">Candidatus Desulfatibia profunda</name>
    <dbReference type="NCBI Taxonomy" id="2841695"/>
    <lineage>
        <taxon>Bacteria</taxon>
        <taxon>Pseudomonadati</taxon>
        <taxon>Thermodesulfobacteriota</taxon>
        <taxon>Desulfobacteria</taxon>
        <taxon>Desulfobacterales</taxon>
        <taxon>Desulfobacterales incertae sedis</taxon>
        <taxon>Candidatus Desulfatibia</taxon>
    </lineage>
</organism>
<dbReference type="EMBL" id="JACNJH010000065">
    <property type="protein sequence ID" value="MBC8360107.1"/>
    <property type="molecule type" value="Genomic_DNA"/>
</dbReference>
<evidence type="ECO:0000259" key="1">
    <source>
        <dbReference type="Pfam" id="PF13480"/>
    </source>
</evidence>
<proteinExistence type="predicted"/>
<feature type="domain" description="BioF2-like acetyltransferase" evidence="1">
    <location>
        <begin position="56"/>
        <end position="128"/>
    </location>
</feature>
<name>A0A8J6NJ21_9BACT</name>
<comment type="caution">
    <text evidence="2">The sequence shown here is derived from an EMBL/GenBank/DDBJ whole genome shotgun (WGS) entry which is preliminary data.</text>
</comment>
<protein>
    <submittedName>
        <fullName evidence="2">GNAT family N-acetyltransferase</fullName>
    </submittedName>
</protein>
<sequence>MATKYRKSIRDGVVIKYGKKHFSWEMYYGLKKKVWHRLGNMCPDRDEMKVIYSLPESTVRWFSAWYEGRFVGSLYCYRTPSLYTLKGTILNYDFPKLNINLRLYVESIRSACEEGMKYYDFGSTPPPGSSHYAWKLTFNGSPRPIDYFEKVLDPLRVLVRKSLIRGSNLLGKECTYKYKTLNPLVRWLEE</sequence>